<protein>
    <submittedName>
        <fullName evidence="1">Uncharacterized protein</fullName>
    </submittedName>
</protein>
<gene>
    <name evidence="1" type="ORF">GV794_01825</name>
</gene>
<proteinExistence type="predicted"/>
<evidence type="ECO:0000313" key="2">
    <source>
        <dbReference type="Proteomes" id="UP000470876"/>
    </source>
</evidence>
<comment type="caution">
    <text evidence="1">The sequence shown here is derived from an EMBL/GenBank/DDBJ whole genome shotgun (WGS) entry which is preliminary data.</text>
</comment>
<name>A0ABX0CF35_9NOCA</name>
<keyword evidence="2" id="KW-1185">Reference proteome</keyword>
<dbReference type="Proteomes" id="UP000470876">
    <property type="component" value="Unassembled WGS sequence"/>
</dbReference>
<sequence>MATVIVGPICVQGYAGPGMSGPVEPWAWAFGFAFTDAGEPIRDIDGNAISWAGETQLAAMDSTGSSLRNRLAESITGQLVSAGHIGPEEVVSYSWTDHSI</sequence>
<organism evidence="1 2">
    <name type="scientific">Nocardia cyriacigeorgica</name>
    <dbReference type="NCBI Taxonomy" id="135487"/>
    <lineage>
        <taxon>Bacteria</taxon>
        <taxon>Bacillati</taxon>
        <taxon>Actinomycetota</taxon>
        <taxon>Actinomycetes</taxon>
        <taxon>Mycobacteriales</taxon>
        <taxon>Nocardiaceae</taxon>
        <taxon>Nocardia</taxon>
    </lineage>
</organism>
<evidence type="ECO:0000313" key="1">
    <source>
        <dbReference type="EMBL" id="NEW54406.1"/>
    </source>
</evidence>
<accession>A0ABX0CF35</accession>
<dbReference type="RefSeq" id="WP_163824389.1">
    <property type="nucleotide sequence ID" value="NZ_JAAGUX010000002.1"/>
</dbReference>
<reference evidence="1 2" key="1">
    <citation type="submission" date="2020-01" db="EMBL/GenBank/DDBJ databases">
        <title>Genetics and antimicrobial susceptibilities of Nocardia species isolated from the soil; a comparison with species isolated from humans.</title>
        <authorList>
            <person name="Carrasco G."/>
            <person name="Monzon S."/>
            <person name="Sansegundo M."/>
            <person name="Garcia E."/>
            <person name="Garrido N."/>
            <person name="Medina M.J."/>
            <person name="Villalon P."/>
            <person name="Ramirez-Arocha A.C."/>
            <person name="Jimenez P."/>
            <person name="Cuesta I."/>
            <person name="Valdezate S."/>
        </authorList>
    </citation>
    <scope>NUCLEOTIDE SEQUENCE [LARGE SCALE GENOMIC DNA]</scope>
    <source>
        <strain evidence="1 2">CNM20110649</strain>
    </source>
</reference>
<dbReference type="EMBL" id="JAAGUX010000002">
    <property type="protein sequence ID" value="NEW54406.1"/>
    <property type="molecule type" value="Genomic_DNA"/>
</dbReference>